<feature type="compositionally biased region" description="Low complexity" evidence="1">
    <location>
        <begin position="180"/>
        <end position="200"/>
    </location>
</feature>
<feature type="region of interest" description="Disordered" evidence="1">
    <location>
        <begin position="127"/>
        <end position="334"/>
    </location>
</feature>
<reference evidence="3 4" key="1">
    <citation type="submission" date="2019-12" db="EMBL/GenBank/DDBJ databases">
        <authorList>
            <person name="Scholz U."/>
            <person name="Mascher M."/>
            <person name="Fiebig A."/>
        </authorList>
    </citation>
    <scope>NUCLEOTIDE SEQUENCE</scope>
</reference>
<feature type="compositionally biased region" description="Pro residues" evidence="1">
    <location>
        <begin position="297"/>
        <end position="323"/>
    </location>
</feature>
<proteinExistence type="predicted"/>
<evidence type="ECO:0000313" key="3">
    <source>
        <dbReference type="EMBL" id="CAA2617630.1"/>
    </source>
</evidence>
<organism evidence="3">
    <name type="scientific">Spirodela intermedia</name>
    <name type="common">Intermediate duckweed</name>
    <dbReference type="NCBI Taxonomy" id="51605"/>
    <lineage>
        <taxon>Eukaryota</taxon>
        <taxon>Viridiplantae</taxon>
        <taxon>Streptophyta</taxon>
        <taxon>Embryophyta</taxon>
        <taxon>Tracheophyta</taxon>
        <taxon>Spermatophyta</taxon>
        <taxon>Magnoliopsida</taxon>
        <taxon>Liliopsida</taxon>
        <taxon>Araceae</taxon>
        <taxon>Lemnoideae</taxon>
        <taxon>Spirodela</taxon>
    </lineage>
</organism>
<dbReference type="EMBL" id="LR743590">
    <property type="protein sequence ID" value="CAA2617630.1"/>
    <property type="molecule type" value="Genomic_DNA"/>
</dbReference>
<sequence>MGTGHGIPCLLLFLAIGLLFCPGSSSSDHGNPRLPNAVVVGTVYCDTCFQQEFSRTSHFIPALLRGGVLRHVFFFFPAAQVDEVGSPRLLRRVLHLSSPAAAGALLPGAQPRRLPPARRHPDLRRLSPAAFSPSLPQLPTIPQLPTLPQLPTIPQLPTLPSLPGLDCRNCRDHRPPAAPPRSWTRSRTARSSSSRLRPAPITLRPSSPHHPLPSSAVDSPHHPLQVSAADSPHHPLRSYAVGSPTNPFQSPPSVLPTNPFQSPPSILPTNPFGSPPSLVPSNPFQSPPSVLPSNPFQSPPPAFQLPQFPFPQSPFFPGTPPSFPSSKGGAAATP</sequence>
<dbReference type="AlphaFoldDB" id="A0A7I8IHX9"/>
<name>A0A7I8IHX9_SPIIN</name>
<keyword evidence="4" id="KW-1185">Reference proteome</keyword>
<feature type="chain" id="PRO_5029502998" evidence="2">
    <location>
        <begin position="27"/>
        <end position="334"/>
    </location>
</feature>
<evidence type="ECO:0000313" key="4">
    <source>
        <dbReference type="Proteomes" id="UP001189122"/>
    </source>
</evidence>
<keyword evidence="2" id="KW-0732">Signal</keyword>
<evidence type="ECO:0000256" key="2">
    <source>
        <dbReference type="SAM" id="SignalP"/>
    </source>
</evidence>
<feature type="signal peptide" evidence="2">
    <location>
        <begin position="1"/>
        <end position="26"/>
    </location>
</feature>
<evidence type="ECO:0000256" key="1">
    <source>
        <dbReference type="SAM" id="MobiDB-lite"/>
    </source>
</evidence>
<dbReference type="EMBL" id="CACRZD030000003">
    <property type="protein sequence ID" value="CAA6657326.1"/>
    <property type="molecule type" value="Genomic_DNA"/>
</dbReference>
<accession>A0A7I8IHX9</accession>
<feature type="compositionally biased region" description="Low complexity" evidence="1">
    <location>
        <begin position="133"/>
        <end position="163"/>
    </location>
</feature>
<dbReference type="Proteomes" id="UP001189122">
    <property type="component" value="Unassembled WGS sequence"/>
</dbReference>
<gene>
    <name evidence="3" type="ORF">SI7747_03003794</name>
</gene>
<protein>
    <submittedName>
        <fullName evidence="3">Uncharacterized protein</fullName>
    </submittedName>
</protein>